<evidence type="ECO:0000313" key="5">
    <source>
        <dbReference type="EMBL" id="WEX85479.1"/>
    </source>
</evidence>
<feature type="domain" description="Transglycosylase SLT" evidence="4">
    <location>
        <begin position="35"/>
        <end position="170"/>
    </location>
</feature>
<evidence type="ECO:0000313" key="6">
    <source>
        <dbReference type="Proteomes" id="UP001235547"/>
    </source>
</evidence>
<evidence type="ECO:0000259" key="4">
    <source>
        <dbReference type="Pfam" id="PF01464"/>
    </source>
</evidence>
<keyword evidence="6" id="KW-1185">Reference proteome</keyword>
<keyword evidence="5" id="KW-0614">Plasmid</keyword>
<keyword evidence="3" id="KW-0732">Signal</keyword>
<dbReference type="Pfam" id="PF01464">
    <property type="entry name" value="SLT"/>
    <property type="match status" value="1"/>
</dbReference>
<comment type="similarity">
    <text evidence="1">Belongs to the virb1 family.</text>
</comment>
<geneLocation type="plasmid" evidence="5 6">
    <name>unnamed</name>
</geneLocation>
<dbReference type="EMBL" id="CP120372">
    <property type="protein sequence ID" value="WEX85479.1"/>
    <property type="molecule type" value="Genomic_DNA"/>
</dbReference>
<evidence type="ECO:0000256" key="2">
    <source>
        <dbReference type="SAM" id="MobiDB-lite"/>
    </source>
</evidence>
<dbReference type="RefSeq" id="WP_280736391.1">
    <property type="nucleotide sequence ID" value="NZ_CP120369.1"/>
</dbReference>
<dbReference type="SUPFAM" id="SSF53955">
    <property type="entry name" value="Lysozyme-like"/>
    <property type="match status" value="1"/>
</dbReference>
<dbReference type="NCBIfam" id="NF010438">
    <property type="entry name" value="PRK13864.1"/>
    <property type="match status" value="1"/>
</dbReference>
<sequence length="235" mass="25706">MLNAAWPLAVAVLTSTCVSSEAAPLSFREFERLARECAPRVDPSTLASIAKVESGFDPLAAHDNTTGESLHWNDQTQAHQSVKARLEAQHSIDVGLMQINSKNFSFLNLTIEKAFQPCMSLVAAAHLLESRYAGGDTTAAKQLALRQAISAYNTGDLTRGFANGYVQKVESAAREIVPPLVEQPEGPDEKPISEETWDVWGSYERDRSAGDFISLPALQRSGDREPSKKKPFVFD</sequence>
<organism evidence="5 6">
    <name type="scientific">Sinorhizobium numidicum</name>
    <dbReference type="NCBI Taxonomy" id="680248"/>
    <lineage>
        <taxon>Bacteria</taxon>
        <taxon>Pseudomonadati</taxon>
        <taxon>Pseudomonadota</taxon>
        <taxon>Alphaproteobacteria</taxon>
        <taxon>Hyphomicrobiales</taxon>
        <taxon>Rhizobiaceae</taxon>
        <taxon>Sinorhizobium/Ensifer group</taxon>
        <taxon>Sinorhizobium</taxon>
    </lineage>
</organism>
<feature type="region of interest" description="Disordered" evidence="2">
    <location>
        <begin position="214"/>
        <end position="235"/>
    </location>
</feature>
<evidence type="ECO:0000256" key="1">
    <source>
        <dbReference type="ARBA" id="ARBA00009387"/>
    </source>
</evidence>
<feature type="chain" id="PRO_5045701554" evidence="3">
    <location>
        <begin position="23"/>
        <end position="235"/>
    </location>
</feature>
<gene>
    <name evidence="5" type="ORF">PYH38_005862</name>
</gene>
<evidence type="ECO:0000256" key="3">
    <source>
        <dbReference type="SAM" id="SignalP"/>
    </source>
</evidence>
<dbReference type="Gene3D" id="1.10.530.10">
    <property type="match status" value="1"/>
</dbReference>
<name>A0ABY8D3L7_9HYPH</name>
<accession>A0ABY8D3L7</accession>
<protein>
    <submittedName>
        <fullName evidence="5">Type IV secretion system lytic transglycosylase VirB1</fullName>
    </submittedName>
</protein>
<dbReference type="InterPro" id="IPR023346">
    <property type="entry name" value="Lysozyme-like_dom_sf"/>
</dbReference>
<reference evidence="5 6" key="1">
    <citation type="submission" date="2023-03" db="EMBL/GenBank/DDBJ databases">
        <authorList>
            <person name="Kaur S."/>
            <person name="Espinosa-Saiz D."/>
            <person name="Velazquez E."/>
            <person name="Menendez E."/>
            <person name="diCenzo G.C."/>
        </authorList>
    </citation>
    <scope>NUCLEOTIDE SEQUENCE [LARGE SCALE GENOMIC DNA]</scope>
    <source>
        <strain evidence="5 6">LMG 27395</strain>
        <plasmid evidence="5 6">unnamed</plasmid>
    </source>
</reference>
<dbReference type="CDD" id="cd16892">
    <property type="entry name" value="LT_VirB1-like"/>
    <property type="match status" value="1"/>
</dbReference>
<dbReference type="InterPro" id="IPR008258">
    <property type="entry name" value="Transglycosylase_SLT_dom_1"/>
</dbReference>
<dbReference type="Proteomes" id="UP001235547">
    <property type="component" value="Plasmid unnamed"/>
</dbReference>
<proteinExistence type="inferred from homology"/>
<feature type="signal peptide" evidence="3">
    <location>
        <begin position="1"/>
        <end position="22"/>
    </location>
</feature>